<proteinExistence type="predicted"/>
<name>G0V089_TRYCI</name>
<dbReference type="InterPro" id="IPR017907">
    <property type="entry name" value="Znf_RING_CS"/>
</dbReference>
<gene>
    <name evidence="9" type="ORF">TCIL3000_11_4650</name>
</gene>
<dbReference type="EMBL" id="HE575324">
    <property type="protein sequence ID" value="CCC95059.1"/>
    <property type="molecule type" value="Genomic_DNA"/>
</dbReference>
<evidence type="ECO:0000256" key="3">
    <source>
        <dbReference type="ARBA" id="ARBA00022833"/>
    </source>
</evidence>
<keyword evidence="6" id="KW-0175">Coiled coil</keyword>
<evidence type="ECO:0000256" key="1">
    <source>
        <dbReference type="ARBA" id="ARBA00022723"/>
    </source>
</evidence>
<evidence type="ECO:0000259" key="8">
    <source>
        <dbReference type="PROSITE" id="PS50089"/>
    </source>
</evidence>
<dbReference type="GO" id="GO:0007129">
    <property type="term" value="P:homologous chromosome pairing at meiosis"/>
    <property type="evidence" value="ECO:0007669"/>
    <property type="project" value="TreeGrafter"/>
</dbReference>
<evidence type="ECO:0000313" key="9">
    <source>
        <dbReference type="EMBL" id="CCC95059.1"/>
    </source>
</evidence>
<accession>G0V089</accession>
<evidence type="ECO:0000256" key="2">
    <source>
        <dbReference type="ARBA" id="ARBA00022771"/>
    </source>
</evidence>
<dbReference type="AlphaFoldDB" id="G0V089"/>
<dbReference type="InterPro" id="IPR042123">
    <property type="entry name" value="Zip3/RNF212-like"/>
</dbReference>
<evidence type="ECO:0000256" key="4">
    <source>
        <dbReference type="ARBA" id="ARBA00023254"/>
    </source>
</evidence>
<keyword evidence="2 5" id="KW-0863">Zinc-finger</keyword>
<dbReference type="PROSITE" id="PS00518">
    <property type="entry name" value="ZF_RING_1"/>
    <property type="match status" value="1"/>
</dbReference>
<dbReference type="GO" id="GO:0007131">
    <property type="term" value="P:reciprocal meiotic recombination"/>
    <property type="evidence" value="ECO:0007669"/>
    <property type="project" value="InterPro"/>
</dbReference>
<dbReference type="PANTHER" id="PTHR22663">
    <property type="entry name" value="RING FINGER PROTEIN NARYA-RELATED"/>
    <property type="match status" value="1"/>
</dbReference>
<dbReference type="VEuPathDB" id="TriTrypDB:TcIL3000.11.4650"/>
<evidence type="ECO:0000256" key="5">
    <source>
        <dbReference type="PROSITE-ProRule" id="PRU00175"/>
    </source>
</evidence>
<dbReference type="GO" id="GO:0008270">
    <property type="term" value="F:zinc ion binding"/>
    <property type="evidence" value="ECO:0007669"/>
    <property type="project" value="UniProtKB-KW"/>
</dbReference>
<dbReference type="PROSITE" id="PS50089">
    <property type="entry name" value="ZF_RING_2"/>
    <property type="match status" value="1"/>
</dbReference>
<dbReference type="InterPro" id="IPR001841">
    <property type="entry name" value="Znf_RING"/>
</dbReference>
<keyword evidence="4" id="KW-0469">Meiosis</keyword>
<feature type="region of interest" description="Disordered" evidence="7">
    <location>
        <begin position="167"/>
        <end position="191"/>
    </location>
</feature>
<feature type="compositionally biased region" description="Low complexity" evidence="7">
    <location>
        <begin position="139"/>
        <end position="150"/>
    </location>
</feature>
<keyword evidence="3" id="KW-0862">Zinc</keyword>
<evidence type="ECO:0000256" key="6">
    <source>
        <dbReference type="SAM" id="Coils"/>
    </source>
</evidence>
<protein>
    <recommendedName>
        <fullName evidence="8">RING-type domain-containing protein</fullName>
    </recommendedName>
</protein>
<dbReference type="GO" id="GO:0000795">
    <property type="term" value="C:synaptonemal complex"/>
    <property type="evidence" value="ECO:0007669"/>
    <property type="project" value="InterPro"/>
</dbReference>
<sequence>MAFRPSCIVCCSDCDAGGLFTSCHHFLCVRCVARYPPGQCPRCSKPCRAVKAGPDLPKEIADRVTHDPLQLLQLATQALDFQRRQEQQALQRLRELVATLNQSNRTMASQISAAKAEREELVTTIKRLQEQLCAHQQQSQQQLHRASQRSTDISGIGSKNVGQVLGSYGGGAQGTSMRATPQHDNALPGFSHGAPAAARWLSSPGVLAGATDSLTPLGWSQSKRLRGDDHRTPVDDESMRFRLATPAITLRAALSGSREPPLQHLEECSGAMGPPRPLKSLLCRGA</sequence>
<dbReference type="PANTHER" id="PTHR22663:SF17">
    <property type="entry name" value="RING FINGER PROTEIN NARYA-RELATED"/>
    <property type="match status" value="1"/>
</dbReference>
<feature type="domain" description="RING-type" evidence="8">
    <location>
        <begin position="7"/>
        <end position="44"/>
    </location>
</feature>
<organism evidence="9">
    <name type="scientific">Trypanosoma congolense (strain IL3000)</name>
    <dbReference type="NCBI Taxonomy" id="1068625"/>
    <lineage>
        <taxon>Eukaryota</taxon>
        <taxon>Discoba</taxon>
        <taxon>Euglenozoa</taxon>
        <taxon>Kinetoplastea</taxon>
        <taxon>Metakinetoplastina</taxon>
        <taxon>Trypanosomatida</taxon>
        <taxon>Trypanosomatidae</taxon>
        <taxon>Trypanosoma</taxon>
        <taxon>Nannomonas</taxon>
    </lineage>
</organism>
<evidence type="ECO:0000256" key="7">
    <source>
        <dbReference type="SAM" id="MobiDB-lite"/>
    </source>
</evidence>
<keyword evidence="1" id="KW-0479">Metal-binding</keyword>
<feature type="compositionally biased region" description="Polar residues" evidence="7">
    <location>
        <begin position="174"/>
        <end position="183"/>
    </location>
</feature>
<feature type="region of interest" description="Disordered" evidence="7">
    <location>
        <begin position="139"/>
        <end position="158"/>
    </location>
</feature>
<dbReference type="GO" id="GO:0019789">
    <property type="term" value="F:SUMO transferase activity"/>
    <property type="evidence" value="ECO:0007669"/>
    <property type="project" value="InterPro"/>
</dbReference>
<dbReference type="GO" id="GO:0016925">
    <property type="term" value="P:protein sumoylation"/>
    <property type="evidence" value="ECO:0007669"/>
    <property type="project" value="TreeGrafter"/>
</dbReference>
<reference evidence="9" key="1">
    <citation type="journal article" date="2012" name="Proc. Natl. Acad. Sci. U.S.A.">
        <title>Antigenic diversity is generated by distinct evolutionary mechanisms in African trypanosome species.</title>
        <authorList>
            <person name="Jackson A.P."/>
            <person name="Berry A."/>
            <person name="Aslett M."/>
            <person name="Allison H.C."/>
            <person name="Burton P."/>
            <person name="Vavrova-Anderson J."/>
            <person name="Brown R."/>
            <person name="Browne H."/>
            <person name="Corton N."/>
            <person name="Hauser H."/>
            <person name="Gamble J."/>
            <person name="Gilderthorp R."/>
            <person name="Marcello L."/>
            <person name="McQuillan J."/>
            <person name="Otto T.D."/>
            <person name="Quail M.A."/>
            <person name="Sanders M.J."/>
            <person name="van Tonder A."/>
            <person name="Ginger M.L."/>
            <person name="Field M.C."/>
            <person name="Barry J.D."/>
            <person name="Hertz-Fowler C."/>
            <person name="Berriman M."/>
        </authorList>
    </citation>
    <scope>NUCLEOTIDE SEQUENCE</scope>
    <source>
        <strain evidence="9">IL3000</strain>
    </source>
</reference>
<feature type="coiled-coil region" evidence="6">
    <location>
        <begin position="83"/>
        <end position="131"/>
    </location>
</feature>